<dbReference type="NCBIfam" id="TIGR00026">
    <property type="entry name" value="hi_GC_TIGR00026"/>
    <property type="match status" value="1"/>
</dbReference>
<keyword evidence="1" id="KW-0378">Hydrolase</keyword>
<protein>
    <submittedName>
        <fullName evidence="3">Nitroreductase/quinone reductase family protein</fullName>
    </submittedName>
</protein>
<organism evidence="3 4">
    <name type="scientific">Actinomadura gamaensis</name>
    <dbReference type="NCBI Taxonomy" id="1763541"/>
    <lineage>
        <taxon>Bacteria</taxon>
        <taxon>Bacillati</taxon>
        <taxon>Actinomycetota</taxon>
        <taxon>Actinomycetes</taxon>
        <taxon>Streptosporangiales</taxon>
        <taxon>Thermomonosporaceae</taxon>
        <taxon>Actinomadura</taxon>
    </lineage>
</organism>
<dbReference type="PANTHER" id="PTHR48081:SF8">
    <property type="entry name" value="ALPHA_BETA HYDROLASE FOLD-3 DOMAIN-CONTAINING PROTEIN-RELATED"/>
    <property type="match status" value="1"/>
</dbReference>
<reference evidence="4" key="1">
    <citation type="journal article" date="2019" name="Int. J. Syst. Evol. Microbiol.">
        <title>The Global Catalogue of Microorganisms (GCM) 10K type strain sequencing project: providing services to taxonomists for standard genome sequencing and annotation.</title>
        <authorList>
            <consortium name="The Broad Institute Genomics Platform"/>
            <consortium name="The Broad Institute Genome Sequencing Center for Infectious Disease"/>
            <person name="Wu L."/>
            <person name="Ma J."/>
        </authorList>
    </citation>
    <scope>NUCLEOTIDE SEQUENCE [LARGE SCALE GENOMIC DNA]</scope>
    <source>
        <strain evidence="4">KLKA75</strain>
    </source>
</reference>
<evidence type="ECO:0000259" key="2">
    <source>
        <dbReference type="Pfam" id="PF07859"/>
    </source>
</evidence>
<dbReference type="Gene3D" id="3.40.50.1820">
    <property type="entry name" value="alpha/beta hydrolase"/>
    <property type="match status" value="1"/>
</dbReference>
<keyword evidence="4" id="KW-1185">Reference proteome</keyword>
<feature type="domain" description="Alpha/beta hydrolase fold-3" evidence="2">
    <location>
        <begin position="245"/>
        <end position="445"/>
    </location>
</feature>
<evidence type="ECO:0000313" key="3">
    <source>
        <dbReference type="EMBL" id="MFC4907669.1"/>
    </source>
</evidence>
<accession>A0ABV9TVS5</accession>
<dbReference type="InterPro" id="IPR004378">
    <property type="entry name" value="F420H2_quin_Rdtase"/>
</dbReference>
<sequence length="478" mass="51407">MSNPFVDFQQQVIAEFRAHCGRVGGMFEGARLVLLTTAGARTGRPHTVPVGFLPDSGRLLVIASAGGADRHPAWFHNLVAHPRVTVETGPVTLEAEASVLDGDERAEIWARAVESDPGWADYQRKTSRVIPVVALRPVRIVHADPPESDLFAYLRAHRPDLVSVLDGYESRAAVASGGGDPEVHLTTHRIASPDTYETVQASVVGMFEKMPPLPEDADTTELFSLPAPGRWVDASKCRPREAGVVLYVHGGGFEQSHAEMEQRMAYRLSRAAGRPAFNLDYSLAPAHPFPAAHDEVVATYRALLDQGVPAERTVLFGESAGATIILEVLHTLRAEGVPLPGAVVPVSAITDFTLASPSIDSPAGRDPVTRPMLDHILGQYLNGLPNDRAPQSPLHGDLSGLPRMLMMAGGDEALLDDSRRYAEAAAKAGVDVTLDVYEGMPHAFHLTAIADPRPPVSDTFLQRLSSWLSADGPQDRSA</sequence>
<dbReference type="Pfam" id="PF04075">
    <property type="entry name" value="F420H2_quin_red"/>
    <property type="match status" value="1"/>
</dbReference>
<gene>
    <name evidence="3" type="ORF">ACFPCY_10085</name>
</gene>
<evidence type="ECO:0000313" key="4">
    <source>
        <dbReference type="Proteomes" id="UP001595872"/>
    </source>
</evidence>
<dbReference type="InterPro" id="IPR013094">
    <property type="entry name" value="AB_hydrolase_3"/>
</dbReference>
<dbReference type="EMBL" id="JBHSIT010000002">
    <property type="protein sequence ID" value="MFC4907669.1"/>
    <property type="molecule type" value="Genomic_DNA"/>
</dbReference>
<dbReference type="SUPFAM" id="SSF50475">
    <property type="entry name" value="FMN-binding split barrel"/>
    <property type="match status" value="1"/>
</dbReference>
<dbReference type="PANTHER" id="PTHR48081">
    <property type="entry name" value="AB HYDROLASE SUPERFAMILY PROTEIN C4A8.06C"/>
    <property type="match status" value="1"/>
</dbReference>
<proteinExistence type="predicted"/>
<dbReference type="SUPFAM" id="SSF53474">
    <property type="entry name" value="alpha/beta-Hydrolases"/>
    <property type="match status" value="1"/>
</dbReference>
<dbReference type="InterPro" id="IPR029058">
    <property type="entry name" value="AB_hydrolase_fold"/>
</dbReference>
<dbReference type="InterPro" id="IPR050300">
    <property type="entry name" value="GDXG_lipolytic_enzyme"/>
</dbReference>
<dbReference type="Gene3D" id="2.30.110.10">
    <property type="entry name" value="Electron Transport, Fmn-binding Protein, Chain A"/>
    <property type="match status" value="1"/>
</dbReference>
<evidence type="ECO:0000256" key="1">
    <source>
        <dbReference type="ARBA" id="ARBA00022801"/>
    </source>
</evidence>
<dbReference type="Proteomes" id="UP001595872">
    <property type="component" value="Unassembled WGS sequence"/>
</dbReference>
<dbReference type="InterPro" id="IPR012349">
    <property type="entry name" value="Split_barrel_FMN-bd"/>
</dbReference>
<comment type="caution">
    <text evidence="3">The sequence shown here is derived from an EMBL/GenBank/DDBJ whole genome shotgun (WGS) entry which is preliminary data.</text>
</comment>
<dbReference type="RefSeq" id="WP_378253609.1">
    <property type="nucleotide sequence ID" value="NZ_JBHSIT010000002.1"/>
</dbReference>
<name>A0ABV9TVS5_9ACTN</name>
<dbReference type="Pfam" id="PF07859">
    <property type="entry name" value="Abhydrolase_3"/>
    <property type="match status" value="1"/>
</dbReference>